<evidence type="ECO:0000313" key="2">
    <source>
        <dbReference type="Proteomes" id="UP000654604"/>
    </source>
</evidence>
<dbReference type="InterPro" id="IPR007263">
    <property type="entry name" value="DCC1-like"/>
</dbReference>
<dbReference type="InterPro" id="IPR044691">
    <property type="entry name" value="DCC1_Trx"/>
</dbReference>
<keyword evidence="2" id="KW-1185">Reference proteome</keyword>
<dbReference type="Pfam" id="PF04134">
    <property type="entry name" value="DCC1-like"/>
    <property type="match status" value="1"/>
</dbReference>
<name>A0ABR9V5M0_9CHRO</name>
<dbReference type="RefSeq" id="WP_193801332.1">
    <property type="nucleotide sequence ID" value="NZ_JADEWC010000025.1"/>
</dbReference>
<organism evidence="1 2">
    <name type="scientific">Cyanobacterium stanieri LEGE 03274</name>
    <dbReference type="NCBI Taxonomy" id="1828756"/>
    <lineage>
        <taxon>Bacteria</taxon>
        <taxon>Bacillati</taxon>
        <taxon>Cyanobacteriota</taxon>
        <taxon>Cyanophyceae</taxon>
        <taxon>Oscillatoriophycideae</taxon>
        <taxon>Chroococcales</taxon>
        <taxon>Geminocystaceae</taxon>
        <taxon>Cyanobacterium</taxon>
    </lineage>
</organism>
<evidence type="ECO:0000313" key="1">
    <source>
        <dbReference type="EMBL" id="MBE9223190.1"/>
    </source>
</evidence>
<accession>A0ABR9V5M0</accession>
<sequence>MSNNNPSYEIKLLYDGECPFCLKEVNFLKKKDNNRGKVAFVDISSPDYCPADNENIDYATAMGKIHAIMADGTIITNVEVFRRVYEILGMGWIYAITKIPVIGWFADQIYGIWAKYRLQLSGRPNLAKVIQEKEKAFCATK</sequence>
<protein>
    <submittedName>
        <fullName evidence="1">DUF393 domain-containing protein</fullName>
    </submittedName>
</protein>
<proteinExistence type="predicted"/>
<dbReference type="PANTHER" id="PTHR34290:SF2">
    <property type="entry name" value="OS04G0668800 PROTEIN"/>
    <property type="match status" value="1"/>
</dbReference>
<reference evidence="1 2" key="1">
    <citation type="submission" date="2020-10" db="EMBL/GenBank/DDBJ databases">
        <authorList>
            <person name="Castelo-Branco R."/>
            <person name="Eusebio N."/>
            <person name="Adriana R."/>
            <person name="Vieira A."/>
            <person name="Brugerolle De Fraissinette N."/>
            <person name="Rezende De Castro R."/>
            <person name="Schneider M.P."/>
            <person name="Vasconcelos V."/>
            <person name="Leao P.N."/>
        </authorList>
    </citation>
    <scope>NUCLEOTIDE SEQUENCE [LARGE SCALE GENOMIC DNA]</scope>
    <source>
        <strain evidence="1 2">LEGE 03274</strain>
    </source>
</reference>
<dbReference type="PANTHER" id="PTHR34290">
    <property type="entry name" value="SI:CH73-390P7.2"/>
    <property type="match status" value="1"/>
</dbReference>
<comment type="caution">
    <text evidence="1">The sequence shown here is derived from an EMBL/GenBank/DDBJ whole genome shotgun (WGS) entry which is preliminary data.</text>
</comment>
<gene>
    <name evidence="1" type="ORF">IQ215_10830</name>
</gene>
<dbReference type="EMBL" id="JADEWC010000025">
    <property type="protein sequence ID" value="MBE9223190.1"/>
    <property type="molecule type" value="Genomic_DNA"/>
</dbReference>
<dbReference type="Proteomes" id="UP000654604">
    <property type="component" value="Unassembled WGS sequence"/>
</dbReference>